<dbReference type="PANTHER" id="PTHR43386">
    <property type="entry name" value="OLIGOPEPTIDE TRANSPORT SYSTEM PERMEASE PROTEIN APPC"/>
    <property type="match status" value="1"/>
</dbReference>
<evidence type="ECO:0000256" key="1">
    <source>
        <dbReference type="ARBA" id="ARBA00004651"/>
    </source>
</evidence>
<evidence type="ECO:0000256" key="7">
    <source>
        <dbReference type="ARBA" id="ARBA00022989"/>
    </source>
</evidence>
<gene>
    <name evidence="12" type="ORF">EYB31_21275</name>
</gene>
<feature type="transmembrane region" description="Helical" evidence="9">
    <location>
        <begin position="70"/>
        <end position="93"/>
    </location>
</feature>
<dbReference type="AlphaFoldDB" id="A0A4Q9DPL0"/>
<keyword evidence="5" id="KW-0547">Nucleotide-binding</keyword>
<dbReference type="SUPFAM" id="SSF52540">
    <property type="entry name" value="P-loop containing nucleoside triphosphate hydrolases"/>
    <property type="match status" value="1"/>
</dbReference>
<keyword evidence="6 12" id="KW-0067">ATP-binding</keyword>
<keyword evidence="7 9" id="KW-1133">Transmembrane helix</keyword>
<dbReference type="Pfam" id="PF00005">
    <property type="entry name" value="ABC_tran"/>
    <property type="match status" value="1"/>
</dbReference>
<dbReference type="CDD" id="cd06261">
    <property type="entry name" value="TM_PBP2"/>
    <property type="match status" value="1"/>
</dbReference>
<dbReference type="PROSITE" id="PS50893">
    <property type="entry name" value="ABC_TRANSPORTER_2"/>
    <property type="match status" value="1"/>
</dbReference>
<dbReference type="SUPFAM" id="SSF161098">
    <property type="entry name" value="MetI-like"/>
    <property type="match status" value="1"/>
</dbReference>
<dbReference type="InterPro" id="IPR003439">
    <property type="entry name" value="ABC_transporter-like_ATP-bd"/>
</dbReference>
<evidence type="ECO:0000256" key="8">
    <source>
        <dbReference type="ARBA" id="ARBA00023136"/>
    </source>
</evidence>
<dbReference type="InterPro" id="IPR003593">
    <property type="entry name" value="AAA+_ATPase"/>
</dbReference>
<comment type="caution">
    <text evidence="12">The sequence shown here is derived from an EMBL/GenBank/DDBJ whole genome shotgun (WGS) entry which is preliminary data.</text>
</comment>
<dbReference type="GO" id="GO:0005524">
    <property type="term" value="F:ATP binding"/>
    <property type="evidence" value="ECO:0007669"/>
    <property type="project" value="UniProtKB-KW"/>
</dbReference>
<comment type="subcellular location">
    <subcellularLocation>
        <location evidence="1 9">Cell membrane</location>
        <topology evidence="1 9">Multi-pass membrane protein</topology>
    </subcellularLocation>
</comment>
<dbReference type="PROSITE" id="PS50928">
    <property type="entry name" value="ABC_TM1"/>
    <property type="match status" value="1"/>
</dbReference>
<evidence type="ECO:0000259" key="10">
    <source>
        <dbReference type="PROSITE" id="PS50893"/>
    </source>
</evidence>
<dbReference type="Pfam" id="PF00528">
    <property type="entry name" value="BPD_transp_1"/>
    <property type="match status" value="1"/>
</dbReference>
<dbReference type="GO" id="GO:0016887">
    <property type="term" value="F:ATP hydrolysis activity"/>
    <property type="evidence" value="ECO:0007669"/>
    <property type="project" value="InterPro"/>
</dbReference>
<organism evidence="12 13">
    <name type="scientific">Paenibacillus thalictri</name>
    <dbReference type="NCBI Taxonomy" id="2527873"/>
    <lineage>
        <taxon>Bacteria</taxon>
        <taxon>Bacillati</taxon>
        <taxon>Bacillota</taxon>
        <taxon>Bacilli</taxon>
        <taxon>Bacillales</taxon>
        <taxon>Paenibacillaceae</taxon>
        <taxon>Paenibacillus</taxon>
    </lineage>
</organism>
<dbReference type="PROSITE" id="PS00211">
    <property type="entry name" value="ABC_TRANSPORTER_1"/>
    <property type="match status" value="1"/>
</dbReference>
<dbReference type="InterPro" id="IPR035906">
    <property type="entry name" value="MetI-like_sf"/>
</dbReference>
<evidence type="ECO:0000256" key="9">
    <source>
        <dbReference type="RuleBase" id="RU363032"/>
    </source>
</evidence>
<feature type="transmembrane region" description="Helical" evidence="9">
    <location>
        <begin position="12"/>
        <end position="35"/>
    </location>
</feature>
<proteinExistence type="inferred from homology"/>
<keyword evidence="2 9" id="KW-0813">Transport</keyword>
<dbReference type="SMART" id="SM00382">
    <property type="entry name" value="AAA"/>
    <property type="match status" value="1"/>
</dbReference>
<accession>A0A4Q9DPL0</accession>
<evidence type="ECO:0000256" key="3">
    <source>
        <dbReference type="ARBA" id="ARBA00022475"/>
    </source>
</evidence>
<feature type="domain" description="ABC transporter" evidence="10">
    <location>
        <begin position="314"/>
        <end position="552"/>
    </location>
</feature>
<evidence type="ECO:0000259" key="11">
    <source>
        <dbReference type="PROSITE" id="PS50928"/>
    </source>
</evidence>
<dbReference type="CDD" id="cd03257">
    <property type="entry name" value="ABC_NikE_OppD_transporters"/>
    <property type="match status" value="1"/>
</dbReference>
<keyword evidence="3" id="KW-1003">Cell membrane</keyword>
<comment type="similarity">
    <text evidence="9">Belongs to the binding-protein-dependent transport system permease family.</text>
</comment>
<evidence type="ECO:0000256" key="2">
    <source>
        <dbReference type="ARBA" id="ARBA00022448"/>
    </source>
</evidence>
<keyword evidence="4 9" id="KW-0812">Transmembrane</keyword>
<dbReference type="Gene3D" id="1.10.3720.10">
    <property type="entry name" value="MetI-like"/>
    <property type="match status" value="1"/>
</dbReference>
<evidence type="ECO:0000256" key="4">
    <source>
        <dbReference type="ARBA" id="ARBA00022692"/>
    </source>
</evidence>
<dbReference type="GO" id="GO:0055085">
    <property type="term" value="P:transmembrane transport"/>
    <property type="evidence" value="ECO:0007669"/>
    <property type="project" value="InterPro"/>
</dbReference>
<dbReference type="InterPro" id="IPR050366">
    <property type="entry name" value="BP-dependent_transpt_permease"/>
</dbReference>
<feature type="domain" description="ABC transmembrane type-1" evidence="11">
    <location>
        <begin position="70"/>
        <end position="258"/>
    </location>
</feature>
<evidence type="ECO:0000256" key="5">
    <source>
        <dbReference type="ARBA" id="ARBA00022741"/>
    </source>
</evidence>
<dbReference type="Gene3D" id="3.40.50.300">
    <property type="entry name" value="P-loop containing nucleotide triphosphate hydrolases"/>
    <property type="match status" value="1"/>
</dbReference>
<dbReference type="InterPro" id="IPR017871">
    <property type="entry name" value="ABC_transporter-like_CS"/>
</dbReference>
<dbReference type="InterPro" id="IPR000515">
    <property type="entry name" value="MetI-like"/>
</dbReference>
<sequence>MKLTWSQRVGVVLFGVFVLVAVFGPVVSTISPFAIDASRLLPPSSDYWLGTNAIGQDIFSQLVHGARTTLYTGLMVAIISTLISVSLGLLAGYSRRLDPLLNGLANMLLVLPSLLLILIVASFTGGGTWQLILTLGLLTWPGYMKLIRASVLSLKEREFIRLAQMYHASTGYILFRHLLPFIWPLIRAKFVLSFGSAVAAEASLSFLGIGDPSSVSWGKMLQDAFSRTQTFITDAWLWMIVPPALAIMIVTVALALIGESKMTGNRFAAALNRKASRVVPVKEMERKTGCEEPCVDGAALGCHLAADDQQPAAIVVRDLQVTYGAKTIIHPISFEVKMGSITSLVGESGSGKTTMARTIYGLVPHISVSGTVMIDGHHIYLRDEPCTMQRWVDAAYIFQDPRNSFNPIMTIGRQFYETMRLQSSKEQKHAAAVAALAEVQLGAHVMNLYPHQLSGGMLSRALIALALVNKPKVLIADEPTGALDPIVKREVFDLLVHKVKEHHMTLLLITHDIPAALHISDEMIVLQDGVQVQGEQKQLYLGQGKRLYPQYG</sequence>
<evidence type="ECO:0000313" key="12">
    <source>
        <dbReference type="EMBL" id="TBL76081.1"/>
    </source>
</evidence>
<dbReference type="InterPro" id="IPR027417">
    <property type="entry name" value="P-loop_NTPase"/>
</dbReference>
<reference evidence="12 13" key="1">
    <citation type="submission" date="2019-02" db="EMBL/GenBank/DDBJ databases">
        <title>Paenibacillus sp. nov., isolated from surface-sterilized tissue of Thalictrum simplex L.</title>
        <authorList>
            <person name="Tuo L."/>
        </authorList>
    </citation>
    <scope>NUCLEOTIDE SEQUENCE [LARGE SCALE GENOMIC DNA]</scope>
    <source>
        <strain evidence="12 13">N2SHLJ1</strain>
    </source>
</reference>
<dbReference type="PANTHER" id="PTHR43386:SF1">
    <property type="entry name" value="D,D-DIPEPTIDE TRANSPORT SYSTEM PERMEASE PROTEIN DDPC-RELATED"/>
    <property type="match status" value="1"/>
</dbReference>
<feature type="transmembrane region" description="Helical" evidence="9">
    <location>
        <begin position="127"/>
        <end position="144"/>
    </location>
</feature>
<dbReference type="GO" id="GO:0005886">
    <property type="term" value="C:plasma membrane"/>
    <property type="evidence" value="ECO:0007669"/>
    <property type="project" value="UniProtKB-SubCell"/>
</dbReference>
<dbReference type="EMBL" id="SIRE01000015">
    <property type="protein sequence ID" value="TBL76081.1"/>
    <property type="molecule type" value="Genomic_DNA"/>
</dbReference>
<name>A0A4Q9DPL0_9BACL</name>
<dbReference type="OrthoDB" id="9783218at2"/>
<keyword evidence="13" id="KW-1185">Reference proteome</keyword>
<dbReference type="Proteomes" id="UP000293142">
    <property type="component" value="Unassembled WGS sequence"/>
</dbReference>
<dbReference type="RefSeq" id="WP_131015426.1">
    <property type="nucleotide sequence ID" value="NZ_SIRE01000015.1"/>
</dbReference>
<protein>
    <submittedName>
        <fullName evidence="12">ATP-binding cassette domain-containing protein</fullName>
    </submittedName>
</protein>
<feature type="transmembrane region" description="Helical" evidence="9">
    <location>
        <begin position="235"/>
        <end position="257"/>
    </location>
</feature>
<evidence type="ECO:0000256" key="6">
    <source>
        <dbReference type="ARBA" id="ARBA00022840"/>
    </source>
</evidence>
<evidence type="ECO:0000313" key="13">
    <source>
        <dbReference type="Proteomes" id="UP000293142"/>
    </source>
</evidence>
<keyword evidence="8 9" id="KW-0472">Membrane</keyword>
<feature type="transmembrane region" description="Helical" evidence="9">
    <location>
        <begin position="100"/>
        <end position="121"/>
    </location>
</feature>